<dbReference type="Proteomes" id="UP001305779">
    <property type="component" value="Unassembled WGS sequence"/>
</dbReference>
<evidence type="ECO:0000313" key="2">
    <source>
        <dbReference type="Proteomes" id="UP001305779"/>
    </source>
</evidence>
<protein>
    <submittedName>
        <fullName evidence="1">Uncharacterized protein</fullName>
    </submittedName>
</protein>
<reference evidence="1 2" key="1">
    <citation type="journal article" date="2023" name="G3 (Bethesda)">
        <title>A chromosome-level genome assembly of Zasmidium syzygii isolated from banana leaves.</title>
        <authorList>
            <person name="van Westerhoven A.C."/>
            <person name="Mehrabi R."/>
            <person name="Talebi R."/>
            <person name="Steentjes M.B.F."/>
            <person name="Corcolon B."/>
            <person name="Chong P.A."/>
            <person name="Kema G.H.J."/>
            <person name="Seidl M.F."/>
        </authorList>
    </citation>
    <scope>NUCLEOTIDE SEQUENCE [LARGE SCALE GENOMIC DNA]</scope>
    <source>
        <strain evidence="1 2">P124</strain>
    </source>
</reference>
<proteinExistence type="predicted"/>
<dbReference type="EMBL" id="JAXOVC010000006">
    <property type="protein sequence ID" value="KAK4500614.1"/>
    <property type="molecule type" value="Genomic_DNA"/>
</dbReference>
<sequence>MSLTVANHREQLSDAILAGFEDRGWQWSDEQLIEGIRKSFQEHEKEYCYPREAITVAVGRRICRLFGDSQVVPVSDKVLGGLAKSLATEMKLKIEHSHQDDHTVALHYLTRPQLHQEIDALASSKEVFPIAFGYSLIHCPTLAKLYRLASDNLLVSHDCRISIAFKTVLWVIAMASKAASSEYGYLQGLRETDPKQISNYLAYRDAEKAAQATRAELRTRLPKLIPELRAIIFDEMAGGYIPGCWSYFDGNEIPDEARKAVEMLGDLDFTPLYEDRFPHEPKRKDSCVVNVQELLVSFQHEMESVITTNREIAYDIEAISQSLTRPGNFLPPSPVDLHRGRFVRDLHLRIGIDDSFPRRTQSPSSLYNAQQYVPRLKDFFPGLKTLQVQVTNNNDEHLPILMRHSEMPGEMIPTTIEEEMEKLVQSILKLNLARKEVRYHQYQAYGYSLNSVEGNATRSMTITEFVRMVMRWEGLRVQVSRVEEGLADVREAIVEELGVTEPELRE</sequence>
<organism evidence="1 2">
    <name type="scientific">Zasmidium cellare</name>
    <name type="common">Wine cellar mold</name>
    <name type="synonym">Racodium cellare</name>
    <dbReference type="NCBI Taxonomy" id="395010"/>
    <lineage>
        <taxon>Eukaryota</taxon>
        <taxon>Fungi</taxon>
        <taxon>Dikarya</taxon>
        <taxon>Ascomycota</taxon>
        <taxon>Pezizomycotina</taxon>
        <taxon>Dothideomycetes</taxon>
        <taxon>Dothideomycetidae</taxon>
        <taxon>Mycosphaerellales</taxon>
        <taxon>Mycosphaerellaceae</taxon>
        <taxon>Zasmidium</taxon>
    </lineage>
</organism>
<evidence type="ECO:0000313" key="1">
    <source>
        <dbReference type="EMBL" id="KAK4500614.1"/>
    </source>
</evidence>
<name>A0ABR0EGH0_ZASCE</name>
<gene>
    <name evidence="1" type="ORF">PRZ48_008803</name>
</gene>
<comment type="caution">
    <text evidence="1">The sequence shown here is derived from an EMBL/GenBank/DDBJ whole genome shotgun (WGS) entry which is preliminary data.</text>
</comment>
<accession>A0ABR0EGH0</accession>
<keyword evidence="2" id="KW-1185">Reference proteome</keyword>